<accession>A0A146JX63</accession>
<dbReference type="Gene3D" id="3.80.10.10">
    <property type="entry name" value="Ribonuclease Inhibitor"/>
    <property type="match status" value="1"/>
</dbReference>
<dbReference type="Pfam" id="PF13306">
    <property type="entry name" value="LRR_5"/>
    <property type="match status" value="1"/>
</dbReference>
<organism evidence="1">
    <name type="scientific">Trepomonas sp. PC1</name>
    <dbReference type="NCBI Taxonomy" id="1076344"/>
    <lineage>
        <taxon>Eukaryota</taxon>
        <taxon>Metamonada</taxon>
        <taxon>Diplomonadida</taxon>
        <taxon>Hexamitidae</taxon>
        <taxon>Hexamitinae</taxon>
        <taxon>Trepomonas</taxon>
    </lineage>
</organism>
<evidence type="ECO:0000313" key="1">
    <source>
        <dbReference type="EMBL" id="JAP88748.1"/>
    </source>
</evidence>
<evidence type="ECO:0008006" key="2">
    <source>
        <dbReference type="Google" id="ProtNLM"/>
    </source>
</evidence>
<sequence>NNSTNQNDALASITNSMHNLNTTKTFRQFLKMVNITIRQLDNAAHGQIMNRCLILMEADSKISYQNNADFDYIIAPFLEAVSVAYQFTQTAVKEVFMPLVHEVSTCGFYKAQLESLLLPSMSSTQHCSFSQNFFVSVNLSSLETLDSTFSFSNCPFLKIFIALKLQNINQWCFSYCQKLETVLTPEATISDRAFEKCPQLQTILCQKCSFECNCEECPKCNGTLQQCLENGKQFALRDEYKTLQGIQQIDEKFVKYQPRMIQIDLLAVRCQKITYTFCELHHKKNQMTKNIQQIGQFVQRVQQQIIVDDAE</sequence>
<feature type="non-terminal residue" evidence="1">
    <location>
        <position position="1"/>
    </location>
</feature>
<protein>
    <recommendedName>
        <fullName evidence="2">Leucine rich repeats-containing protein</fullName>
    </recommendedName>
</protein>
<dbReference type="InterPro" id="IPR032675">
    <property type="entry name" value="LRR_dom_sf"/>
</dbReference>
<reference evidence="1" key="1">
    <citation type="submission" date="2015-07" db="EMBL/GenBank/DDBJ databases">
        <title>Adaptation to a free-living lifestyle via gene acquisitions in the diplomonad Trepomonas sp. PC1.</title>
        <authorList>
            <person name="Xu F."/>
            <person name="Jerlstrom-Hultqvist J."/>
            <person name="Kolisko M."/>
            <person name="Simpson A.G.B."/>
            <person name="Roger A.J."/>
            <person name="Svard S.G."/>
            <person name="Andersson J.O."/>
        </authorList>
    </citation>
    <scope>NUCLEOTIDE SEQUENCE</scope>
    <source>
        <strain evidence="1">PC1</strain>
    </source>
</reference>
<dbReference type="AlphaFoldDB" id="A0A146JX63"/>
<dbReference type="EMBL" id="GDID01007858">
    <property type="protein sequence ID" value="JAP88748.1"/>
    <property type="molecule type" value="Transcribed_RNA"/>
</dbReference>
<name>A0A146JX63_9EUKA</name>
<gene>
    <name evidence="1" type="ORF">TPC1_31757</name>
</gene>
<dbReference type="InterPro" id="IPR026906">
    <property type="entry name" value="LRR_5"/>
</dbReference>
<proteinExistence type="predicted"/>